<dbReference type="EMBL" id="GU071105">
    <property type="protein sequence ID" value="ADO99122.1"/>
    <property type="molecule type" value="Genomic_DNA"/>
</dbReference>
<accession>E3SPA6</accession>
<evidence type="ECO:0000313" key="3">
    <source>
        <dbReference type="Proteomes" id="UP000006534"/>
    </source>
</evidence>
<dbReference type="KEGG" id="vg:10328913"/>
<feature type="region of interest" description="Disordered" evidence="1">
    <location>
        <begin position="97"/>
        <end position="131"/>
    </location>
</feature>
<protein>
    <submittedName>
        <fullName evidence="2">Uncharacterized protein</fullName>
    </submittedName>
</protein>
<proteinExistence type="predicted"/>
<reference evidence="2 3" key="1">
    <citation type="journal article" date="2010" name="Environ. Microbiol.">
        <title>Genomic analysis of oceanic cyanobacterial myoviruses compared with T4-like myoviruses from diverse hosts and environments.</title>
        <authorList>
            <person name="Sullivan M.B."/>
            <person name="Huang K.H."/>
            <person name="Ignacio-Espinoza J.C."/>
            <person name="Berlin A.M."/>
            <person name="Kelly L."/>
            <person name="Weigele P.R."/>
            <person name="DeFrancesco A.S."/>
            <person name="Kern S.E."/>
            <person name="Thompson L.R."/>
            <person name="Young S."/>
            <person name="Yandava C."/>
            <person name="Fu R."/>
            <person name="Krastins B."/>
            <person name="Chase M."/>
            <person name="Sarracino D."/>
            <person name="Osburne M.S."/>
            <person name="Henn M.R."/>
            <person name="Chisholm S.W."/>
        </authorList>
    </citation>
    <scope>NUCLEOTIDE SEQUENCE [LARGE SCALE GENOMIC DNA]</scope>
    <source>
        <strain evidence="2">Syn1</strain>
    </source>
</reference>
<keyword evidence="3" id="KW-1185">Reference proteome</keyword>
<feature type="compositionally biased region" description="Basic and acidic residues" evidence="1">
    <location>
        <begin position="110"/>
        <end position="131"/>
    </location>
</feature>
<dbReference type="Proteomes" id="UP000006534">
    <property type="component" value="Segment"/>
</dbReference>
<name>E3SPA6_9CAUD</name>
<evidence type="ECO:0000256" key="1">
    <source>
        <dbReference type="SAM" id="MobiDB-lite"/>
    </source>
</evidence>
<organism evidence="2 3">
    <name type="scientific">Prochlorococcus phage Syn1</name>
    <dbReference type="NCBI Taxonomy" id="444861"/>
    <lineage>
        <taxon>Viruses</taxon>
        <taxon>Duplodnaviria</taxon>
        <taxon>Heunggongvirae</taxon>
        <taxon>Uroviricota</taxon>
        <taxon>Caudoviricetes</taxon>
        <taxon>Pantevenvirales</taxon>
        <taxon>Kyanoviridae</taxon>
        <taxon>Vellamovirus</taxon>
        <taxon>Vellamovirus syn1</taxon>
    </lineage>
</organism>
<dbReference type="GeneID" id="10328913"/>
<sequence length="131" mass="15264">MGSYFRDNALSLGSQVRKRSCAIREKSQPRARSSMKQLFLVDIGNGRCVSHDGYIQLGIFSHSVEKHLELNPEQEWQVTYWMPDPFYIRYPRPNYQHTMKANEGSPKTDNATDSRPRDFPDQATNRLERTL</sequence>
<dbReference type="RefSeq" id="YP_004324392.1">
    <property type="nucleotide sequence ID" value="NC_015288.1"/>
</dbReference>
<feature type="compositionally biased region" description="Polar residues" evidence="1">
    <location>
        <begin position="97"/>
        <end position="109"/>
    </location>
</feature>
<evidence type="ECO:0000313" key="2">
    <source>
        <dbReference type="EMBL" id="ADO99122.1"/>
    </source>
</evidence>
<gene>
    <name evidence="2" type="ORF">Syn1_020</name>
</gene>
<dbReference type="OrthoDB" id="16498at10239"/>